<organism evidence="1 2">
    <name type="scientific">Thermothielavioides terrestris</name>
    <dbReference type="NCBI Taxonomy" id="2587410"/>
    <lineage>
        <taxon>Eukaryota</taxon>
        <taxon>Fungi</taxon>
        <taxon>Dikarya</taxon>
        <taxon>Ascomycota</taxon>
        <taxon>Pezizomycotina</taxon>
        <taxon>Sordariomycetes</taxon>
        <taxon>Sordariomycetidae</taxon>
        <taxon>Sordariales</taxon>
        <taxon>Chaetomiaceae</taxon>
        <taxon>Thermothielavioides</taxon>
    </lineage>
</organism>
<evidence type="ECO:0000313" key="2">
    <source>
        <dbReference type="Proteomes" id="UP000289323"/>
    </source>
</evidence>
<dbReference type="AlphaFoldDB" id="A0A3S4AL58"/>
<protein>
    <submittedName>
        <fullName evidence="1">Bfe06c01-9ae4-4681-9e17-40d4432cb102</fullName>
    </submittedName>
</protein>
<evidence type="ECO:0000313" key="1">
    <source>
        <dbReference type="EMBL" id="SPQ20414.1"/>
    </source>
</evidence>
<dbReference type="Proteomes" id="UP000289323">
    <property type="component" value="Unassembled WGS sequence"/>
</dbReference>
<reference evidence="1 2" key="1">
    <citation type="submission" date="2018-04" db="EMBL/GenBank/DDBJ databases">
        <authorList>
            <person name="Huttner S."/>
            <person name="Dainat J."/>
        </authorList>
    </citation>
    <scope>NUCLEOTIDE SEQUENCE [LARGE SCALE GENOMIC DNA]</scope>
</reference>
<accession>A0A3S4AL58</accession>
<gene>
    <name evidence="1" type="ORF">TT172_LOCUS2833</name>
</gene>
<dbReference type="EMBL" id="OUUZ01000004">
    <property type="protein sequence ID" value="SPQ20414.1"/>
    <property type="molecule type" value="Genomic_DNA"/>
</dbReference>
<sequence length="20" mass="2239">MAYNAQGGTYAEYRATFTSH</sequence>
<name>A0A3S4AL58_9PEZI</name>
<proteinExistence type="predicted"/>